<dbReference type="Proteomes" id="UP000197215">
    <property type="component" value="Unassembled WGS sequence"/>
</dbReference>
<evidence type="ECO:0000313" key="4">
    <source>
        <dbReference type="Proteomes" id="UP000197215"/>
    </source>
</evidence>
<keyword evidence="3" id="KW-0378">Hydrolase</keyword>
<dbReference type="RefSeq" id="WP_088812029.1">
    <property type="nucleotide sequence ID" value="NZ_FYEX01000001.1"/>
</dbReference>
<organism evidence="3 4">
    <name type="scientific">Polynucleobacter victoriensis</name>
    <dbReference type="NCBI Taxonomy" id="2049319"/>
    <lineage>
        <taxon>Bacteria</taxon>
        <taxon>Pseudomonadati</taxon>
        <taxon>Pseudomonadota</taxon>
        <taxon>Betaproteobacteria</taxon>
        <taxon>Burkholderiales</taxon>
        <taxon>Burkholderiaceae</taxon>
        <taxon>Polynucleobacter</taxon>
    </lineage>
</organism>
<dbReference type="Pfam" id="PF01541">
    <property type="entry name" value="GIY-YIG"/>
    <property type="match status" value="1"/>
</dbReference>
<evidence type="ECO:0000259" key="2">
    <source>
        <dbReference type="PROSITE" id="PS50164"/>
    </source>
</evidence>
<dbReference type="InterPro" id="IPR050190">
    <property type="entry name" value="UPF0213_domain"/>
</dbReference>
<gene>
    <name evidence="3" type="ORF">SAMN06295916_0170</name>
</gene>
<dbReference type="AlphaFoldDB" id="A0A212T1J8"/>
<dbReference type="PANTHER" id="PTHR34477:SF1">
    <property type="entry name" value="UPF0213 PROTEIN YHBQ"/>
    <property type="match status" value="1"/>
</dbReference>
<dbReference type="OrthoDB" id="9797095at2"/>
<dbReference type="PANTHER" id="PTHR34477">
    <property type="entry name" value="UPF0213 PROTEIN YHBQ"/>
    <property type="match status" value="1"/>
</dbReference>
<accession>A0A212T1J8</accession>
<dbReference type="CDD" id="cd10456">
    <property type="entry name" value="GIY-YIG_UPF0213"/>
    <property type="match status" value="1"/>
</dbReference>
<comment type="similarity">
    <text evidence="1">Belongs to the UPF0213 family.</text>
</comment>
<keyword evidence="4" id="KW-1185">Reference proteome</keyword>
<reference evidence="3 4" key="1">
    <citation type="submission" date="2017-06" db="EMBL/GenBank/DDBJ databases">
        <authorList>
            <person name="Kim H.J."/>
            <person name="Triplett B.A."/>
        </authorList>
    </citation>
    <scope>NUCLEOTIDE SEQUENCE [LARGE SCALE GENOMIC DNA]</scope>
    <source>
        <strain evidence="3 4">MWH-VicM1</strain>
    </source>
</reference>
<evidence type="ECO:0000313" key="3">
    <source>
        <dbReference type="EMBL" id="SNC59922.1"/>
    </source>
</evidence>
<sequence>MSWCLYLLECSDGSYYAGITNDLENRIKAHNNGTGAKYTRGRGPVKLLAQQAFDNRSEASKAENAIKRLPKNLKLGFFA</sequence>
<feature type="domain" description="GIY-YIG" evidence="2">
    <location>
        <begin position="1"/>
        <end position="76"/>
    </location>
</feature>
<keyword evidence="3" id="KW-0255">Endonuclease</keyword>
<evidence type="ECO:0000256" key="1">
    <source>
        <dbReference type="ARBA" id="ARBA00007435"/>
    </source>
</evidence>
<proteinExistence type="inferred from homology"/>
<keyword evidence="3" id="KW-0540">Nuclease</keyword>
<dbReference type="InterPro" id="IPR035901">
    <property type="entry name" value="GIY-YIG_endonuc_sf"/>
</dbReference>
<dbReference type="InterPro" id="IPR000305">
    <property type="entry name" value="GIY-YIG_endonuc"/>
</dbReference>
<dbReference type="EMBL" id="FYEX01000001">
    <property type="protein sequence ID" value="SNC59922.1"/>
    <property type="molecule type" value="Genomic_DNA"/>
</dbReference>
<dbReference type="PROSITE" id="PS50164">
    <property type="entry name" value="GIY_YIG"/>
    <property type="match status" value="1"/>
</dbReference>
<dbReference type="GO" id="GO:0004519">
    <property type="term" value="F:endonuclease activity"/>
    <property type="evidence" value="ECO:0007669"/>
    <property type="project" value="UniProtKB-KW"/>
</dbReference>
<dbReference type="Gene3D" id="3.40.1440.10">
    <property type="entry name" value="GIY-YIG endonuclease"/>
    <property type="match status" value="1"/>
</dbReference>
<dbReference type="SUPFAM" id="SSF82771">
    <property type="entry name" value="GIY-YIG endonuclease"/>
    <property type="match status" value="1"/>
</dbReference>
<name>A0A212T1J8_9BURK</name>
<protein>
    <submittedName>
        <fullName evidence="3">Putative endonuclease</fullName>
    </submittedName>
</protein>